<organism evidence="1">
    <name type="scientific">Megaviridae environmental sample</name>
    <dbReference type="NCBI Taxonomy" id="1737588"/>
    <lineage>
        <taxon>Viruses</taxon>
        <taxon>Varidnaviria</taxon>
        <taxon>Bamfordvirae</taxon>
        <taxon>Nucleocytoviricota</taxon>
        <taxon>Megaviricetes</taxon>
        <taxon>Imitervirales</taxon>
        <taxon>Mimiviridae</taxon>
        <taxon>environmental samples</taxon>
    </lineage>
</organism>
<accession>A0A5J6VJK0</accession>
<sequence>MEKLYIGHYEFIEEDITSSFIFHLEYNTISSTYNFNVPSNPLFDIEMLKLIKNTSKISEILLKLNNIVIKKKYCKKTTDEIFKFKHWILSQIKTTEQISIGINT</sequence>
<dbReference type="EMBL" id="MN448286">
    <property type="protein sequence ID" value="QFG74336.1"/>
    <property type="molecule type" value="Genomic_DNA"/>
</dbReference>
<name>A0A5J6VJK0_9VIRU</name>
<reference evidence="1" key="1">
    <citation type="journal article" date="2019" name="Philos. Trans. R. Soc. Lond., B, Biol. Sci.">
        <title>Targeted metagenomic recovery of four divergent viruses reveals shared and distinctive characteristics of giant viruses of marine eukaryotes.</title>
        <authorList>
            <person name="Needham D.M."/>
            <person name="Poirier C."/>
            <person name="Hehenberger E."/>
            <person name="Jimenez V."/>
            <person name="Swalwell J.E."/>
            <person name="Santoro A.E."/>
            <person name="Worden A.Z."/>
        </authorList>
    </citation>
    <scope>NUCLEOTIDE SEQUENCE</scope>
    <source>
        <strain evidence="1">MPacV-611</strain>
    </source>
</reference>
<proteinExistence type="predicted"/>
<evidence type="ECO:0000313" key="1">
    <source>
        <dbReference type="EMBL" id="QFG74336.1"/>
    </source>
</evidence>
<protein>
    <submittedName>
        <fullName evidence="1">Uncharacterized protein</fullName>
    </submittedName>
</protein>